<name>A0A4R4FBM6_9FIRM</name>
<protein>
    <submittedName>
        <fullName evidence="2">GNAT family N-acetyltransferase</fullName>
    </submittedName>
</protein>
<dbReference type="Proteomes" id="UP000295710">
    <property type="component" value="Unassembled WGS sequence"/>
</dbReference>
<dbReference type="PROSITE" id="PS51186">
    <property type="entry name" value="GNAT"/>
    <property type="match status" value="1"/>
</dbReference>
<dbReference type="CDD" id="cd04301">
    <property type="entry name" value="NAT_SF"/>
    <property type="match status" value="1"/>
</dbReference>
<dbReference type="Gene3D" id="3.40.630.30">
    <property type="match status" value="1"/>
</dbReference>
<gene>
    <name evidence="2" type="ORF">E1963_14445</name>
</gene>
<comment type="caution">
    <text evidence="2">The sequence shown here is derived from an EMBL/GenBank/DDBJ whole genome shotgun (WGS) entry which is preliminary data.</text>
</comment>
<dbReference type="Pfam" id="PF00583">
    <property type="entry name" value="Acetyltransf_1"/>
    <property type="match status" value="1"/>
</dbReference>
<evidence type="ECO:0000313" key="3">
    <source>
        <dbReference type="Proteomes" id="UP000295710"/>
    </source>
</evidence>
<reference evidence="2 3" key="1">
    <citation type="journal article" date="2016" name="Nat. Microbiol.">
        <title>The Mouse Intestinal Bacterial Collection (miBC) provides host-specific insight into cultured diversity and functional potential of the gut microbiota.</title>
        <authorList>
            <person name="Lagkouvardos I."/>
            <person name="Pukall R."/>
            <person name="Abt B."/>
            <person name="Foesel B.U."/>
            <person name="Meier-Kolthoff J.P."/>
            <person name="Kumar N."/>
            <person name="Bresciani A."/>
            <person name="Martinez I."/>
            <person name="Just S."/>
            <person name="Ziegler C."/>
            <person name="Brugiroux S."/>
            <person name="Garzetti D."/>
            <person name="Wenning M."/>
            <person name="Bui T.P."/>
            <person name="Wang J."/>
            <person name="Hugenholtz F."/>
            <person name="Plugge C.M."/>
            <person name="Peterson D.A."/>
            <person name="Hornef M.W."/>
            <person name="Baines J.F."/>
            <person name="Smidt H."/>
            <person name="Walter J."/>
            <person name="Kristiansen K."/>
            <person name="Nielsen H.B."/>
            <person name="Haller D."/>
            <person name="Overmann J."/>
            <person name="Stecher B."/>
            <person name="Clavel T."/>
        </authorList>
    </citation>
    <scope>NUCLEOTIDE SEQUENCE [LARGE SCALE GENOMIC DNA]</scope>
    <source>
        <strain evidence="2 3">DSM 28560</strain>
    </source>
</reference>
<sequence>MSIMNKIYKYLPHIKRGILFYLDQGTKVEVDSDLKPHLRIEMVTNHMCKDVCAVRNKNVQYAFEKMVSKGQVCVFAYVDGRIAGHAACVLPDDMEGAFRVRNSAYIHYCYVDSKYRGHNIYPLMLQQIIRICNSEQSIQRFTMMTSRENIPSQHGLKKVGFAFLKNYWYIEWWRFIWKKVTV</sequence>
<evidence type="ECO:0000313" key="2">
    <source>
        <dbReference type="EMBL" id="TDA20972.1"/>
    </source>
</evidence>
<proteinExistence type="predicted"/>
<keyword evidence="2" id="KW-0808">Transferase</keyword>
<dbReference type="GO" id="GO:0016747">
    <property type="term" value="F:acyltransferase activity, transferring groups other than amino-acyl groups"/>
    <property type="evidence" value="ECO:0007669"/>
    <property type="project" value="InterPro"/>
</dbReference>
<dbReference type="RefSeq" id="WP_132279337.1">
    <property type="nucleotide sequence ID" value="NZ_JAOBST010000011.1"/>
</dbReference>
<evidence type="ECO:0000259" key="1">
    <source>
        <dbReference type="PROSITE" id="PS51186"/>
    </source>
</evidence>
<dbReference type="EMBL" id="SMMX01000013">
    <property type="protein sequence ID" value="TDA20972.1"/>
    <property type="molecule type" value="Genomic_DNA"/>
</dbReference>
<dbReference type="InterPro" id="IPR016181">
    <property type="entry name" value="Acyl_CoA_acyltransferase"/>
</dbReference>
<dbReference type="AlphaFoldDB" id="A0A4R4FBM6"/>
<dbReference type="InterPro" id="IPR000182">
    <property type="entry name" value="GNAT_dom"/>
</dbReference>
<keyword evidence="3" id="KW-1185">Reference proteome</keyword>
<dbReference type="SUPFAM" id="SSF55729">
    <property type="entry name" value="Acyl-CoA N-acyltransferases (Nat)"/>
    <property type="match status" value="1"/>
</dbReference>
<feature type="domain" description="N-acetyltransferase" evidence="1">
    <location>
        <begin position="38"/>
        <end position="182"/>
    </location>
</feature>
<accession>A0A4R4FBM6</accession>
<organism evidence="2 3">
    <name type="scientific">Extibacter muris</name>
    <dbReference type="NCBI Taxonomy" id="1796622"/>
    <lineage>
        <taxon>Bacteria</taxon>
        <taxon>Bacillati</taxon>
        <taxon>Bacillota</taxon>
        <taxon>Clostridia</taxon>
        <taxon>Lachnospirales</taxon>
        <taxon>Lachnospiraceae</taxon>
        <taxon>Extibacter</taxon>
    </lineage>
</organism>